<dbReference type="GO" id="GO:0005886">
    <property type="term" value="C:plasma membrane"/>
    <property type="evidence" value="ECO:0007669"/>
    <property type="project" value="UniProtKB-SubCell"/>
</dbReference>
<dbReference type="Gene3D" id="1.10.3720.10">
    <property type="entry name" value="MetI-like"/>
    <property type="match status" value="2"/>
</dbReference>
<gene>
    <name evidence="8" type="ORF">SAMN05216516_10292</name>
</gene>
<feature type="transmembrane region" description="Helical" evidence="6">
    <location>
        <begin position="435"/>
        <end position="454"/>
    </location>
</feature>
<dbReference type="PROSITE" id="PS50928">
    <property type="entry name" value="ABC_TM1"/>
    <property type="match status" value="2"/>
</dbReference>
<feature type="transmembrane region" description="Helical" evidence="6">
    <location>
        <begin position="236"/>
        <end position="256"/>
    </location>
</feature>
<evidence type="ECO:0000256" key="2">
    <source>
        <dbReference type="ARBA" id="ARBA00022519"/>
    </source>
</evidence>
<dbReference type="InterPro" id="IPR035906">
    <property type="entry name" value="MetI-like_sf"/>
</dbReference>
<evidence type="ECO:0000256" key="1">
    <source>
        <dbReference type="ARBA" id="ARBA00004429"/>
    </source>
</evidence>
<organism evidence="8 9">
    <name type="scientific">Izhakiella capsodis</name>
    <dbReference type="NCBI Taxonomy" id="1367852"/>
    <lineage>
        <taxon>Bacteria</taxon>
        <taxon>Pseudomonadati</taxon>
        <taxon>Pseudomonadota</taxon>
        <taxon>Gammaproteobacteria</taxon>
        <taxon>Enterobacterales</taxon>
        <taxon>Erwiniaceae</taxon>
        <taxon>Izhakiella</taxon>
    </lineage>
</organism>
<feature type="domain" description="ABC transmembrane type-1" evidence="7">
    <location>
        <begin position="61"/>
        <end position="260"/>
    </location>
</feature>
<dbReference type="Proteomes" id="UP000242222">
    <property type="component" value="Unassembled WGS sequence"/>
</dbReference>
<feature type="transmembrane region" description="Helical" evidence="6">
    <location>
        <begin position="99"/>
        <end position="120"/>
    </location>
</feature>
<dbReference type="RefSeq" id="WP_092875363.1">
    <property type="nucleotide sequence ID" value="NZ_FOVC01000002.1"/>
</dbReference>
<proteinExistence type="inferred from homology"/>
<keyword evidence="5 6" id="KW-0472">Membrane</keyword>
<name>A0A1I4VV96_9GAMM</name>
<feature type="transmembrane region" description="Helical" evidence="6">
    <location>
        <begin position="406"/>
        <end position="429"/>
    </location>
</feature>
<evidence type="ECO:0000256" key="6">
    <source>
        <dbReference type="RuleBase" id="RU363032"/>
    </source>
</evidence>
<feature type="transmembrane region" description="Helical" evidence="6">
    <location>
        <begin position="368"/>
        <end position="394"/>
    </location>
</feature>
<dbReference type="CDD" id="cd06261">
    <property type="entry name" value="TM_PBP2"/>
    <property type="match status" value="2"/>
</dbReference>
<dbReference type="InterPro" id="IPR000515">
    <property type="entry name" value="MetI-like"/>
</dbReference>
<evidence type="ECO:0000256" key="5">
    <source>
        <dbReference type="ARBA" id="ARBA00023136"/>
    </source>
</evidence>
<dbReference type="AlphaFoldDB" id="A0A1I4VV96"/>
<feature type="transmembrane region" description="Helical" evidence="6">
    <location>
        <begin position="510"/>
        <end position="528"/>
    </location>
</feature>
<comment type="subcellular location">
    <subcellularLocation>
        <location evidence="1">Cell inner membrane</location>
        <topology evidence="1">Multi-pass membrane protein</topology>
    </subcellularLocation>
    <subcellularLocation>
        <location evidence="6">Cell membrane</location>
        <topology evidence="6">Multi-pass membrane protein</topology>
    </subcellularLocation>
</comment>
<keyword evidence="2" id="KW-0997">Cell inner membrane</keyword>
<feature type="domain" description="ABC transmembrane type-1" evidence="7">
    <location>
        <begin position="367"/>
        <end position="562"/>
    </location>
</feature>
<evidence type="ECO:0000313" key="9">
    <source>
        <dbReference type="Proteomes" id="UP000242222"/>
    </source>
</evidence>
<dbReference type="SUPFAM" id="SSF161098">
    <property type="entry name" value="MetI-like"/>
    <property type="match status" value="2"/>
</dbReference>
<dbReference type="EMBL" id="FOVC01000002">
    <property type="protein sequence ID" value="SFN04937.1"/>
    <property type="molecule type" value="Genomic_DNA"/>
</dbReference>
<feature type="transmembrane region" description="Helical" evidence="6">
    <location>
        <begin position="475"/>
        <end position="498"/>
    </location>
</feature>
<dbReference type="GO" id="GO:0055085">
    <property type="term" value="P:transmembrane transport"/>
    <property type="evidence" value="ECO:0007669"/>
    <property type="project" value="InterPro"/>
</dbReference>
<dbReference type="PANTHER" id="PTHR42744:SF1">
    <property type="entry name" value="BINDING-PROTEIN-DEPENDENT TRANSPORT SYSTEMS INNER MEMBRANE COMPONENT"/>
    <property type="match status" value="1"/>
</dbReference>
<dbReference type="STRING" id="1367852.SAMN05216516_10292"/>
<evidence type="ECO:0000256" key="4">
    <source>
        <dbReference type="ARBA" id="ARBA00022989"/>
    </source>
</evidence>
<feature type="transmembrane region" description="Helical" evidence="6">
    <location>
        <begin position="12"/>
        <end position="36"/>
    </location>
</feature>
<comment type="similarity">
    <text evidence="6">Belongs to the binding-protein-dependent transport system permease family.</text>
</comment>
<feature type="transmembrane region" description="Helical" evidence="6">
    <location>
        <begin position="132"/>
        <end position="151"/>
    </location>
</feature>
<keyword evidence="6" id="KW-0813">Transport</keyword>
<feature type="transmembrane region" description="Helical" evidence="6">
    <location>
        <begin position="540"/>
        <end position="561"/>
    </location>
</feature>
<dbReference type="Pfam" id="PF00528">
    <property type="entry name" value="BPD_transp_1"/>
    <property type="match status" value="2"/>
</dbReference>
<evidence type="ECO:0000256" key="3">
    <source>
        <dbReference type="ARBA" id="ARBA00022692"/>
    </source>
</evidence>
<keyword evidence="4 6" id="KW-1133">Transmembrane helix</keyword>
<evidence type="ECO:0000313" key="8">
    <source>
        <dbReference type="EMBL" id="SFN04937.1"/>
    </source>
</evidence>
<dbReference type="PANTHER" id="PTHR42744">
    <property type="entry name" value="BINDING-PROTEIN-DEPENDENT TRANSPORT SYSTEMS INNER MEMBRANE COMPONENT"/>
    <property type="match status" value="1"/>
</dbReference>
<protein>
    <submittedName>
        <fullName evidence="8">NitT/TauT family transport system permease protein</fullName>
    </submittedName>
</protein>
<accession>A0A1I4VV96</accession>
<keyword evidence="2" id="KW-1003">Cell membrane</keyword>
<dbReference type="OrthoDB" id="9806809at2"/>
<reference evidence="9" key="1">
    <citation type="submission" date="2016-10" db="EMBL/GenBank/DDBJ databases">
        <authorList>
            <person name="Varghese N."/>
            <person name="Submissions S."/>
        </authorList>
    </citation>
    <scope>NUCLEOTIDE SEQUENCE [LARGE SCALE GENOMIC DNA]</scope>
    <source>
        <strain evidence="9">N6PO6</strain>
    </source>
</reference>
<feature type="transmembrane region" description="Helical" evidence="6">
    <location>
        <begin position="68"/>
        <end position="87"/>
    </location>
</feature>
<evidence type="ECO:0000259" key="7">
    <source>
        <dbReference type="PROSITE" id="PS50928"/>
    </source>
</evidence>
<sequence>MQSMRTEKTNVRFNLNDIIVAFILGSAVILFIYGWMGMHGNFDGSTLAPISLDYHHLPYYALRTSMRLVIGLFFSMVFSIVFGVLAAKYTPMRRVILAFVNFMESVPLVGFLTFTTAFFLGLYPHSVMGLEGLAIFAVFTGQAWNMMLTLFQTMRVVPADLTEATYAFRYNGWQRFWRLEFIFSFPGLLWNTMVSQSAAWFALIASEMLTIGNNSINLPGVGAYMGQALNDGNTRAVLYSIAALIAVIVIFDQLLFRPLVRYAHQFKYEDISENREPTSWFYNCMTRSLIGCWLGKIASGFAHFWLFVLPRGWYKLRLHRLFSFLSIMNWLWSGIWYLSLAVICTYYAHQLWLFIPKQYMPDLPEWMGLTAARVIGAMLLSVIIFTPLGVWIGLRPKLVRFFQPIIQVMAAVPANVFYPLVAMMIITFHQSLDDWTLPMIMLGTQWYVLFNVIAGTSMIPSQLTEASKVFHVRGLMWWTKFILPAVFPSIVTGVISAAGGAWNTAIAAEVLSWGSVTLHTTGLGAFISDATTAGKDPEQALGCVAMCFMVALCIVFVWTPLYRFAENRYRFG</sequence>
<keyword evidence="3 6" id="KW-0812">Transmembrane</keyword>
<keyword evidence="9" id="KW-1185">Reference proteome</keyword>
<feature type="transmembrane region" description="Helical" evidence="6">
    <location>
        <begin position="321"/>
        <end position="348"/>
    </location>
</feature>
<feature type="transmembrane region" description="Helical" evidence="6">
    <location>
        <begin position="288"/>
        <end position="309"/>
    </location>
</feature>